<evidence type="ECO:0000256" key="9">
    <source>
        <dbReference type="ARBA" id="ARBA00048679"/>
    </source>
</evidence>
<dbReference type="SUPFAM" id="SSF56112">
    <property type="entry name" value="Protein kinase-like (PK-like)"/>
    <property type="match status" value="1"/>
</dbReference>
<feature type="compositionally biased region" description="Polar residues" evidence="10">
    <location>
        <begin position="18"/>
        <end position="32"/>
    </location>
</feature>
<comment type="catalytic activity">
    <reaction evidence="8">
        <text>L-threonyl-[protein] + ATP = O-phospho-L-threonyl-[protein] + ADP + H(+)</text>
        <dbReference type="Rhea" id="RHEA:46608"/>
        <dbReference type="Rhea" id="RHEA-COMP:11060"/>
        <dbReference type="Rhea" id="RHEA-COMP:11605"/>
        <dbReference type="ChEBI" id="CHEBI:15378"/>
        <dbReference type="ChEBI" id="CHEBI:30013"/>
        <dbReference type="ChEBI" id="CHEBI:30616"/>
        <dbReference type="ChEBI" id="CHEBI:61977"/>
        <dbReference type="ChEBI" id="CHEBI:456216"/>
        <dbReference type="EC" id="2.7.11.1"/>
    </reaction>
</comment>
<keyword evidence="14" id="KW-1185">Reference proteome</keyword>
<protein>
    <recommendedName>
        <fullName evidence="2">non-specific serine/threonine protein kinase</fullName>
        <ecNumber evidence="2">2.7.11.1</ecNumber>
    </recommendedName>
</protein>
<comment type="catalytic activity">
    <reaction evidence="9">
        <text>L-seryl-[protein] + ATP = O-phospho-L-seryl-[protein] + ADP + H(+)</text>
        <dbReference type="Rhea" id="RHEA:17989"/>
        <dbReference type="Rhea" id="RHEA-COMP:9863"/>
        <dbReference type="Rhea" id="RHEA-COMP:11604"/>
        <dbReference type="ChEBI" id="CHEBI:15378"/>
        <dbReference type="ChEBI" id="CHEBI:29999"/>
        <dbReference type="ChEBI" id="CHEBI:30616"/>
        <dbReference type="ChEBI" id="CHEBI:83421"/>
        <dbReference type="ChEBI" id="CHEBI:456216"/>
        <dbReference type="EC" id="2.7.11.1"/>
    </reaction>
</comment>
<dbReference type="Proteomes" id="UP001303160">
    <property type="component" value="Unassembled WGS sequence"/>
</dbReference>
<feature type="domain" description="Protein kinase" evidence="12">
    <location>
        <begin position="135"/>
        <end position="492"/>
    </location>
</feature>
<dbReference type="Gene3D" id="2.60.200.20">
    <property type="match status" value="1"/>
</dbReference>
<evidence type="ECO:0000256" key="1">
    <source>
        <dbReference type="ARBA" id="ARBA00005575"/>
    </source>
</evidence>
<evidence type="ECO:0000256" key="8">
    <source>
        <dbReference type="ARBA" id="ARBA00047899"/>
    </source>
</evidence>
<dbReference type="SUPFAM" id="SSF49879">
    <property type="entry name" value="SMAD/FHA domain"/>
    <property type="match status" value="1"/>
</dbReference>
<evidence type="ECO:0000256" key="6">
    <source>
        <dbReference type="ARBA" id="ARBA00022777"/>
    </source>
</evidence>
<keyword evidence="3" id="KW-0723">Serine/threonine-protein kinase</keyword>
<dbReference type="InterPro" id="IPR008984">
    <property type="entry name" value="SMAD_FHA_dom_sf"/>
</dbReference>
<comment type="similarity">
    <text evidence="1">Belongs to the protein kinase superfamily. CAMK Ser/Thr protein kinase family. CHEK2 subfamily.</text>
</comment>
<keyword evidence="4" id="KW-0808">Transferase</keyword>
<reference evidence="13" key="2">
    <citation type="submission" date="2023-05" db="EMBL/GenBank/DDBJ databases">
        <authorList>
            <consortium name="Lawrence Berkeley National Laboratory"/>
            <person name="Steindorff A."/>
            <person name="Hensen N."/>
            <person name="Bonometti L."/>
            <person name="Westerberg I."/>
            <person name="Brannstrom I.O."/>
            <person name="Guillou S."/>
            <person name="Cros-Aarteil S."/>
            <person name="Calhoun S."/>
            <person name="Haridas S."/>
            <person name="Kuo A."/>
            <person name="Mondo S."/>
            <person name="Pangilinan J."/>
            <person name="Riley R."/>
            <person name="Labutti K."/>
            <person name="Andreopoulos B."/>
            <person name="Lipzen A."/>
            <person name="Chen C."/>
            <person name="Yanf M."/>
            <person name="Daum C."/>
            <person name="Ng V."/>
            <person name="Clum A."/>
            <person name="Ohm R."/>
            <person name="Martin F."/>
            <person name="Silar P."/>
            <person name="Natvig D."/>
            <person name="Lalanne C."/>
            <person name="Gautier V."/>
            <person name="Ament-Velasquez S.L."/>
            <person name="Kruys A."/>
            <person name="Hutchinson M.I."/>
            <person name="Powell A.J."/>
            <person name="Barry K."/>
            <person name="Miller A.N."/>
            <person name="Grigoriev I.V."/>
            <person name="Debuchy R."/>
            <person name="Gladieux P."/>
            <person name="Thoren M.H."/>
            <person name="Johannesson H."/>
        </authorList>
    </citation>
    <scope>NUCLEOTIDE SEQUENCE</scope>
    <source>
        <strain evidence="13">CBS 315.58</strain>
    </source>
</reference>
<organism evidence="13 14">
    <name type="scientific">Triangularia verruculosa</name>
    <dbReference type="NCBI Taxonomy" id="2587418"/>
    <lineage>
        <taxon>Eukaryota</taxon>
        <taxon>Fungi</taxon>
        <taxon>Dikarya</taxon>
        <taxon>Ascomycota</taxon>
        <taxon>Pezizomycotina</taxon>
        <taxon>Sordariomycetes</taxon>
        <taxon>Sordariomycetidae</taxon>
        <taxon>Sordariales</taxon>
        <taxon>Podosporaceae</taxon>
        <taxon>Triangularia</taxon>
    </lineage>
</organism>
<evidence type="ECO:0000313" key="13">
    <source>
        <dbReference type="EMBL" id="KAK4204864.1"/>
    </source>
</evidence>
<keyword evidence="6 13" id="KW-0418">Kinase</keyword>
<sequence>MSSNGSQIGTPRGADMPSPTSISPNTYDQADGSTFAHLYPDQGSFQAFSMISEHPAAIQSYVPGLLDDSRESTAPPEQDDSIDALPYIPLKLSEPPKRGRTFVFGTDKTTCDFILAAAGISGRHFSIGLDDNGHRLVIKDLGSRYGTSVRCGEDEPVHHCKDKTWIVSGEDAAGQAPRYIINIPAFGFLLIIHHIKFQSLSCSQYLDRFLAGASMEERLDDLGIQSVPPTTHNTGINTPVSSTAFVVKKALSSRVAVVLDVASGNQFVRRQLPTALAKHRRFEHADILKQFVHHHLCRYLYFPYAQSAQAHLEDPFTVQECWQILYQMLAALSYLHFGSTPWPFFGRQQKHDVHSLIHGHVGPSSILVFSRSQNSIEVKLSDIQASIKDITAGPFTAPERYDTLLEPTQAVDIWSLGATILVLLKLFPPMGDSASGRIWTERIVEQVNGPQGTIKGPSDLDDVLRILKQMLVSDPRMRSDAAQCWSATHNLIWKRTPTPSVISEAPSLPATMSPGPGTPTAPSVVESVLQGNMKAPLPRGYQLASFDKRKVAYDRSAKLVNAAHLVKLLVEPPPQEALRRFRKAHPDVKFRIAKKVHPQHRGTYIPFEAIGTLWKYFDSDKWTVPLDVLRRTIGR</sequence>
<dbReference type="PROSITE" id="PS50006">
    <property type="entry name" value="FHA_DOMAIN"/>
    <property type="match status" value="1"/>
</dbReference>
<evidence type="ECO:0000256" key="4">
    <source>
        <dbReference type="ARBA" id="ARBA00022679"/>
    </source>
</evidence>
<evidence type="ECO:0000256" key="3">
    <source>
        <dbReference type="ARBA" id="ARBA00022527"/>
    </source>
</evidence>
<dbReference type="InterPro" id="IPR011009">
    <property type="entry name" value="Kinase-like_dom_sf"/>
</dbReference>
<dbReference type="PANTHER" id="PTHR43671:SF98">
    <property type="entry name" value="SERINE_THREONINE-PROTEIN KINASE NEK11"/>
    <property type="match status" value="1"/>
</dbReference>
<dbReference type="Gene3D" id="1.10.510.10">
    <property type="entry name" value="Transferase(Phosphotransferase) domain 1"/>
    <property type="match status" value="1"/>
</dbReference>
<name>A0AAN7AZN0_9PEZI</name>
<dbReference type="GO" id="GO:0004674">
    <property type="term" value="F:protein serine/threonine kinase activity"/>
    <property type="evidence" value="ECO:0007669"/>
    <property type="project" value="UniProtKB-KW"/>
</dbReference>
<evidence type="ECO:0000256" key="7">
    <source>
        <dbReference type="ARBA" id="ARBA00022840"/>
    </source>
</evidence>
<keyword evidence="7" id="KW-0067">ATP-binding</keyword>
<evidence type="ECO:0000259" key="11">
    <source>
        <dbReference type="PROSITE" id="PS50006"/>
    </source>
</evidence>
<dbReference type="AlphaFoldDB" id="A0AAN7AZN0"/>
<dbReference type="EMBL" id="MU863879">
    <property type="protein sequence ID" value="KAK4204864.1"/>
    <property type="molecule type" value="Genomic_DNA"/>
</dbReference>
<feature type="region of interest" description="Disordered" evidence="10">
    <location>
        <begin position="1"/>
        <end position="35"/>
    </location>
</feature>
<dbReference type="PANTHER" id="PTHR43671">
    <property type="entry name" value="SERINE/THREONINE-PROTEIN KINASE NEK"/>
    <property type="match status" value="1"/>
</dbReference>
<evidence type="ECO:0000256" key="10">
    <source>
        <dbReference type="SAM" id="MobiDB-lite"/>
    </source>
</evidence>
<reference evidence="13" key="1">
    <citation type="journal article" date="2023" name="Mol. Phylogenet. Evol.">
        <title>Genome-scale phylogeny and comparative genomics of the fungal order Sordariales.</title>
        <authorList>
            <person name="Hensen N."/>
            <person name="Bonometti L."/>
            <person name="Westerberg I."/>
            <person name="Brannstrom I.O."/>
            <person name="Guillou S."/>
            <person name="Cros-Aarteil S."/>
            <person name="Calhoun S."/>
            <person name="Haridas S."/>
            <person name="Kuo A."/>
            <person name="Mondo S."/>
            <person name="Pangilinan J."/>
            <person name="Riley R."/>
            <person name="LaButti K."/>
            <person name="Andreopoulos B."/>
            <person name="Lipzen A."/>
            <person name="Chen C."/>
            <person name="Yan M."/>
            <person name="Daum C."/>
            <person name="Ng V."/>
            <person name="Clum A."/>
            <person name="Steindorff A."/>
            <person name="Ohm R.A."/>
            <person name="Martin F."/>
            <person name="Silar P."/>
            <person name="Natvig D.O."/>
            <person name="Lalanne C."/>
            <person name="Gautier V."/>
            <person name="Ament-Velasquez S.L."/>
            <person name="Kruys A."/>
            <person name="Hutchinson M.I."/>
            <person name="Powell A.J."/>
            <person name="Barry K."/>
            <person name="Miller A.N."/>
            <person name="Grigoriev I.V."/>
            <person name="Debuchy R."/>
            <person name="Gladieux P."/>
            <person name="Hiltunen Thoren M."/>
            <person name="Johannesson H."/>
        </authorList>
    </citation>
    <scope>NUCLEOTIDE SEQUENCE</scope>
    <source>
        <strain evidence="13">CBS 315.58</strain>
    </source>
</reference>
<dbReference type="InterPro" id="IPR000719">
    <property type="entry name" value="Prot_kinase_dom"/>
</dbReference>
<dbReference type="InterPro" id="IPR000253">
    <property type="entry name" value="FHA_dom"/>
</dbReference>
<comment type="caution">
    <text evidence="13">The sequence shown here is derived from an EMBL/GenBank/DDBJ whole genome shotgun (WGS) entry which is preliminary data.</text>
</comment>
<dbReference type="Pfam" id="PF00498">
    <property type="entry name" value="FHA"/>
    <property type="match status" value="1"/>
</dbReference>
<gene>
    <name evidence="13" type="ORF">QBC40DRAFT_249599</name>
</gene>
<dbReference type="PROSITE" id="PS50011">
    <property type="entry name" value="PROTEIN_KINASE_DOM"/>
    <property type="match status" value="1"/>
</dbReference>
<proteinExistence type="inferred from homology"/>
<dbReference type="CDD" id="cd00060">
    <property type="entry name" value="FHA"/>
    <property type="match status" value="1"/>
</dbReference>
<evidence type="ECO:0000313" key="14">
    <source>
        <dbReference type="Proteomes" id="UP001303160"/>
    </source>
</evidence>
<evidence type="ECO:0000256" key="2">
    <source>
        <dbReference type="ARBA" id="ARBA00012513"/>
    </source>
</evidence>
<dbReference type="EC" id="2.7.11.1" evidence="2"/>
<keyword evidence="5" id="KW-0547">Nucleotide-binding</keyword>
<evidence type="ECO:0000256" key="5">
    <source>
        <dbReference type="ARBA" id="ARBA00022741"/>
    </source>
</evidence>
<dbReference type="GO" id="GO:0005524">
    <property type="term" value="F:ATP binding"/>
    <property type="evidence" value="ECO:0007669"/>
    <property type="project" value="UniProtKB-KW"/>
</dbReference>
<dbReference type="SMART" id="SM00220">
    <property type="entry name" value="S_TKc"/>
    <property type="match status" value="1"/>
</dbReference>
<accession>A0AAN7AZN0</accession>
<feature type="domain" description="FHA" evidence="11">
    <location>
        <begin position="102"/>
        <end position="149"/>
    </location>
</feature>
<dbReference type="InterPro" id="IPR050660">
    <property type="entry name" value="NEK_Ser/Thr_kinase"/>
</dbReference>
<evidence type="ECO:0000259" key="12">
    <source>
        <dbReference type="PROSITE" id="PS50011"/>
    </source>
</evidence>